<dbReference type="AlphaFoldDB" id="A0A5J4R1C9"/>
<evidence type="ECO:0000259" key="1">
    <source>
        <dbReference type="Pfam" id="PF01966"/>
    </source>
</evidence>
<proteinExistence type="predicted"/>
<dbReference type="CDD" id="cd00077">
    <property type="entry name" value="HDc"/>
    <property type="match status" value="1"/>
</dbReference>
<dbReference type="GO" id="GO:0006203">
    <property type="term" value="P:dGTP catabolic process"/>
    <property type="evidence" value="ECO:0007669"/>
    <property type="project" value="TreeGrafter"/>
</dbReference>
<dbReference type="EMBL" id="SNRY01002063">
    <property type="protein sequence ID" value="KAA6327010.1"/>
    <property type="molecule type" value="Genomic_DNA"/>
</dbReference>
<reference evidence="2" key="1">
    <citation type="submission" date="2019-03" db="EMBL/GenBank/DDBJ databases">
        <title>Single cell metagenomics reveals metabolic interactions within the superorganism composed of flagellate Streblomastix strix and complex community of Bacteroidetes bacteria on its surface.</title>
        <authorList>
            <person name="Treitli S.C."/>
            <person name="Kolisko M."/>
            <person name="Husnik F."/>
            <person name="Keeling P."/>
            <person name="Hampl V."/>
        </authorList>
    </citation>
    <scope>NUCLEOTIDE SEQUENCE</scope>
    <source>
        <strain evidence="2">STM</strain>
    </source>
</reference>
<dbReference type="Pfam" id="PF01966">
    <property type="entry name" value="HD"/>
    <property type="match status" value="1"/>
</dbReference>
<dbReference type="PANTHER" id="PTHR11373:SF32">
    <property type="entry name" value="DEOXYGUANOSINETRIPHOSPHATE TRIPHOSPHOHYDROLASE"/>
    <property type="match status" value="1"/>
</dbReference>
<name>A0A5J4R1C9_9ZZZZ</name>
<protein>
    <submittedName>
        <fullName evidence="2">Deoxyguanosinetriphosphate triphosphohydrolase</fullName>
        <ecNumber evidence="2">3.1.5.1</ecNumber>
    </submittedName>
</protein>
<dbReference type="InterPro" id="IPR050135">
    <property type="entry name" value="dGTPase-like"/>
</dbReference>
<sequence length="168" mass="19609">MSDYTKFFTEKRIRSSSVDTQRVLLEESYSDRSRIVFSSAFRRLQQKAQVFSLEKNTYVRSRMTHSIEVSDYGKGIATKVGRQLVNSGHLDKDELLIFINVVENACFLHDIGNPPFGHFGEAAIKKWFEDNWKTVYNKSTEKKQEMNVFLKSTFMIFLSLMEIHKDFG</sequence>
<evidence type="ECO:0000313" key="2">
    <source>
        <dbReference type="EMBL" id="KAA6327010.1"/>
    </source>
</evidence>
<dbReference type="InterPro" id="IPR003607">
    <property type="entry name" value="HD/PDEase_dom"/>
</dbReference>
<organism evidence="2">
    <name type="scientific">termite gut metagenome</name>
    <dbReference type="NCBI Taxonomy" id="433724"/>
    <lineage>
        <taxon>unclassified sequences</taxon>
        <taxon>metagenomes</taxon>
        <taxon>organismal metagenomes</taxon>
    </lineage>
</organism>
<keyword evidence="2" id="KW-0378">Hydrolase</keyword>
<dbReference type="InterPro" id="IPR006674">
    <property type="entry name" value="HD_domain"/>
</dbReference>
<comment type="caution">
    <text evidence="2">The sequence shown here is derived from an EMBL/GenBank/DDBJ whole genome shotgun (WGS) entry which is preliminary data.</text>
</comment>
<dbReference type="EC" id="3.1.5.1" evidence="2"/>
<dbReference type="SUPFAM" id="SSF109604">
    <property type="entry name" value="HD-domain/PDEase-like"/>
    <property type="match status" value="1"/>
</dbReference>
<accession>A0A5J4R1C9</accession>
<feature type="domain" description="HD" evidence="1">
    <location>
        <begin position="63"/>
        <end position="148"/>
    </location>
</feature>
<dbReference type="GO" id="GO:0008832">
    <property type="term" value="F:dGTPase activity"/>
    <property type="evidence" value="ECO:0007669"/>
    <property type="project" value="UniProtKB-EC"/>
</dbReference>
<dbReference type="PANTHER" id="PTHR11373">
    <property type="entry name" value="DEOXYNUCLEOSIDE TRIPHOSPHATE TRIPHOSPHOHYDROLASE"/>
    <property type="match status" value="1"/>
</dbReference>
<dbReference type="Gene3D" id="1.10.3210.10">
    <property type="entry name" value="Hypothetical protein af1432"/>
    <property type="match status" value="1"/>
</dbReference>
<gene>
    <name evidence="2" type="ORF">EZS27_023959</name>
</gene>